<dbReference type="Proteomes" id="UP000193978">
    <property type="component" value="Chromosome"/>
</dbReference>
<dbReference type="InterPro" id="IPR057326">
    <property type="entry name" value="KR_dom"/>
</dbReference>
<dbReference type="EMBL" id="CP019948">
    <property type="protein sequence ID" value="ARN82819.1"/>
    <property type="molecule type" value="Genomic_DNA"/>
</dbReference>
<evidence type="ECO:0000256" key="1">
    <source>
        <dbReference type="ARBA" id="ARBA00006484"/>
    </source>
</evidence>
<dbReference type="Gene3D" id="3.40.50.720">
    <property type="entry name" value="NAD(P)-binding Rossmann-like Domain"/>
    <property type="match status" value="1"/>
</dbReference>
<keyword evidence="5" id="KW-1185">Reference proteome</keyword>
<name>A0A1W6MZ50_9HYPH</name>
<dbReference type="PANTHER" id="PTHR43639">
    <property type="entry name" value="OXIDOREDUCTASE, SHORT-CHAIN DEHYDROGENASE/REDUCTASE FAMILY (AFU_ORTHOLOGUE AFUA_5G02870)"/>
    <property type="match status" value="1"/>
</dbReference>
<feature type="domain" description="Ketoreductase" evidence="3">
    <location>
        <begin position="8"/>
        <end position="147"/>
    </location>
</feature>
<keyword evidence="2" id="KW-0560">Oxidoreductase</keyword>
<evidence type="ECO:0000313" key="4">
    <source>
        <dbReference type="EMBL" id="ARN82819.1"/>
    </source>
</evidence>
<dbReference type="NCBIfam" id="NF006597">
    <property type="entry name" value="PRK09134.1"/>
    <property type="match status" value="1"/>
</dbReference>
<sequence>MQAAEQSGPVLVTGAARRIGLALAEGFARAGRPVVLHASPRSQAAARAAAEKLVAQGFRAEALACDLARTGEARELIPRAEAPFGPLALLVNSAALFEPDSVQNFTPEALERHFAVNLFAPVLLGQAFAARLPEGATGAIINMIDQRALRLTPRDFTYTLSKSALWTATRTMAQALAPRIRVNAIGPGPALPNLYAGEAGFAREAAGVPLQQAITLESLVDAALYLARARHVTGQMIAVDSGQHLAWRTPDVEED</sequence>
<dbReference type="RefSeq" id="WP_085772955.1">
    <property type="nucleotide sequence ID" value="NZ_AP027149.1"/>
</dbReference>
<dbReference type="KEGG" id="mbry:B1812_18915"/>
<evidence type="ECO:0000256" key="2">
    <source>
        <dbReference type="ARBA" id="ARBA00023002"/>
    </source>
</evidence>
<dbReference type="PANTHER" id="PTHR43639:SF1">
    <property type="entry name" value="SHORT-CHAIN DEHYDROGENASE_REDUCTASE FAMILY PROTEIN"/>
    <property type="match status" value="1"/>
</dbReference>
<reference evidence="4 5" key="1">
    <citation type="submission" date="2017-02" db="EMBL/GenBank/DDBJ databases">
        <authorList>
            <person name="Peterson S.W."/>
        </authorList>
    </citation>
    <scope>NUCLEOTIDE SEQUENCE [LARGE SCALE GENOMIC DNA]</scope>
    <source>
        <strain evidence="4 5">S285</strain>
    </source>
</reference>
<comment type="similarity">
    <text evidence="1">Belongs to the short-chain dehydrogenases/reductases (SDR) family.</text>
</comment>
<dbReference type="InterPro" id="IPR002347">
    <property type="entry name" value="SDR_fam"/>
</dbReference>
<protein>
    <submittedName>
        <fullName evidence="4">Short chain dehydrogenase</fullName>
    </submittedName>
</protein>
<gene>
    <name evidence="4" type="ORF">B1812_18915</name>
</gene>
<accession>A0A1W6MZ50</accession>
<organism evidence="4 5">
    <name type="scientific">Methylocystis bryophila</name>
    <dbReference type="NCBI Taxonomy" id="655015"/>
    <lineage>
        <taxon>Bacteria</taxon>
        <taxon>Pseudomonadati</taxon>
        <taxon>Pseudomonadota</taxon>
        <taxon>Alphaproteobacteria</taxon>
        <taxon>Hyphomicrobiales</taxon>
        <taxon>Methylocystaceae</taxon>
        <taxon>Methylocystis</taxon>
    </lineage>
</organism>
<dbReference type="SUPFAM" id="SSF51735">
    <property type="entry name" value="NAD(P)-binding Rossmann-fold domains"/>
    <property type="match status" value="1"/>
</dbReference>
<evidence type="ECO:0000313" key="5">
    <source>
        <dbReference type="Proteomes" id="UP000193978"/>
    </source>
</evidence>
<dbReference type="PRINTS" id="PR00081">
    <property type="entry name" value="GDHRDH"/>
</dbReference>
<dbReference type="OrthoDB" id="9786360at2"/>
<dbReference type="InterPro" id="IPR036291">
    <property type="entry name" value="NAD(P)-bd_dom_sf"/>
</dbReference>
<dbReference type="STRING" id="655015.B1812_18915"/>
<dbReference type="SMART" id="SM00822">
    <property type="entry name" value="PKS_KR"/>
    <property type="match status" value="1"/>
</dbReference>
<proteinExistence type="inferred from homology"/>
<dbReference type="AlphaFoldDB" id="A0A1W6MZ50"/>
<dbReference type="GO" id="GO:0016491">
    <property type="term" value="F:oxidoreductase activity"/>
    <property type="evidence" value="ECO:0007669"/>
    <property type="project" value="UniProtKB-KW"/>
</dbReference>
<evidence type="ECO:0000259" key="3">
    <source>
        <dbReference type="SMART" id="SM00822"/>
    </source>
</evidence>
<dbReference type="Pfam" id="PF13561">
    <property type="entry name" value="adh_short_C2"/>
    <property type="match status" value="1"/>
</dbReference>